<accession>A0AAD8N6H1</accession>
<gene>
    <name evidence="1" type="ORF">POM88_007454</name>
</gene>
<reference evidence="1" key="1">
    <citation type="submission" date="2023-02" db="EMBL/GenBank/DDBJ databases">
        <title>Genome of toxic invasive species Heracleum sosnowskyi carries increased number of genes despite the absence of recent whole-genome duplications.</title>
        <authorList>
            <person name="Schelkunov M."/>
            <person name="Shtratnikova V."/>
            <person name="Makarenko M."/>
            <person name="Klepikova A."/>
            <person name="Omelchenko D."/>
            <person name="Novikova G."/>
            <person name="Obukhova E."/>
            <person name="Bogdanov V."/>
            <person name="Penin A."/>
            <person name="Logacheva M."/>
        </authorList>
    </citation>
    <scope>NUCLEOTIDE SEQUENCE</scope>
    <source>
        <strain evidence="1">Hsosn_3</strain>
        <tissue evidence="1">Leaf</tissue>
    </source>
</reference>
<reference evidence="1" key="2">
    <citation type="submission" date="2023-05" db="EMBL/GenBank/DDBJ databases">
        <authorList>
            <person name="Schelkunov M.I."/>
        </authorList>
    </citation>
    <scope>NUCLEOTIDE SEQUENCE</scope>
    <source>
        <strain evidence="1">Hsosn_3</strain>
        <tissue evidence="1">Leaf</tissue>
    </source>
</reference>
<keyword evidence="2" id="KW-1185">Reference proteome</keyword>
<protein>
    <submittedName>
        <fullName evidence="1">Uncharacterized protein</fullName>
    </submittedName>
</protein>
<evidence type="ECO:0000313" key="2">
    <source>
        <dbReference type="Proteomes" id="UP001237642"/>
    </source>
</evidence>
<name>A0AAD8N6H1_9APIA</name>
<comment type="caution">
    <text evidence="1">The sequence shown here is derived from an EMBL/GenBank/DDBJ whole genome shotgun (WGS) entry which is preliminary data.</text>
</comment>
<organism evidence="1 2">
    <name type="scientific">Heracleum sosnowskyi</name>
    <dbReference type="NCBI Taxonomy" id="360622"/>
    <lineage>
        <taxon>Eukaryota</taxon>
        <taxon>Viridiplantae</taxon>
        <taxon>Streptophyta</taxon>
        <taxon>Embryophyta</taxon>
        <taxon>Tracheophyta</taxon>
        <taxon>Spermatophyta</taxon>
        <taxon>Magnoliopsida</taxon>
        <taxon>eudicotyledons</taxon>
        <taxon>Gunneridae</taxon>
        <taxon>Pentapetalae</taxon>
        <taxon>asterids</taxon>
        <taxon>campanulids</taxon>
        <taxon>Apiales</taxon>
        <taxon>Apiaceae</taxon>
        <taxon>Apioideae</taxon>
        <taxon>apioid superclade</taxon>
        <taxon>Tordylieae</taxon>
        <taxon>Tordyliinae</taxon>
        <taxon>Heracleum</taxon>
    </lineage>
</organism>
<dbReference type="AlphaFoldDB" id="A0AAD8N6H1"/>
<dbReference type="EMBL" id="JAUIZM010000002">
    <property type="protein sequence ID" value="KAK1397591.1"/>
    <property type="molecule type" value="Genomic_DNA"/>
</dbReference>
<proteinExistence type="predicted"/>
<dbReference type="Proteomes" id="UP001237642">
    <property type="component" value="Unassembled WGS sequence"/>
</dbReference>
<sequence>MFSKTEAKESVTTEDEAVFWSRLSKNECLRVRHQVRLLSWGLLSIRHGPLKISDHHNILVHRMLMATNTNNLQLSILQQPSMSSCWVKLDPREALCFCKSPKNPSGLKGNWWE</sequence>
<evidence type="ECO:0000313" key="1">
    <source>
        <dbReference type="EMBL" id="KAK1397591.1"/>
    </source>
</evidence>